<sequence>MARYREAGVQTADCLRESLSGWLESHLGTSMGMVLIAFYLNVVNDFPQKSRDPILTN</sequence>
<evidence type="ECO:0000313" key="2">
    <source>
        <dbReference type="EMBL" id="KAK5997612.1"/>
    </source>
</evidence>
<reference evidence="2 3" key="1">
    <citation type="submission" date="2024-01" db="EMBL/GenBank/DDBJ databases">
        <title>Complete genome of Cladobotryum mycophilum ATHUM6906.</title>
        <authorList>
            <person name="Christinaki A.C."/>
            <person name="Myridakis A.I."/>
            <person name="Kouvelis V.N."/>
        </authorList>
    </citation>
    <scope>NUCLEOTIDE SEQUENCE [LARGE SCALE GENOMIC DNA]</scope>
    <source>
        <strain evidence="2 3">ATHUM6906</strain>
    </source>
</reference>
<protein>
    <submittedName>
        <fullName evidence="2">Uncharacterized protein</fullName>
    </submittedName>
</protein>
<proteinExistence type="predicted"/>
<name>A0ABR0SZT6_9HYPO</name>
<dbReference type="Proteomes" id="UP001338125">
    <property type="component" value="Unassembled WGS sequence"/>
</dbReference>
<keyword evidence="1" id="KW-0812">Transmembrane</keyword>
<comment type="caution">
    <text evidence="2">The sequence shown here is derived from an EMBL/GenBank/DDBJ whole genome shotgun (WGS) entry which is preliminary data.</text>
</comment>
<feature type="transmembrane region" description="Helical" evidence="1">
    <location>
        <begin position="25"/>
        <end position="43"/>
    </location>
</feature>
<gene>
    <name evidence="2" type="ORF">PT974_02976</name>
</gene>
<dbReference type="EMBL" id="JAVFKD010000002">
    <property type="protein sequence ID" value="KAK5997612.1"/>
    <property type="molecule type" value="Genomic_DNA"/>
</dbReference>
<keyword evidence="3" id="KW-1185">Reference proteome</keyword>
<keyword evidence="1" id="KW-1133">Transmembrane helix</keyword>
<evidence type="ECO:0000256" key="1">
    <source>
        <dbReference type="SAM" id="Phobius"/>
    </source>
</evidence>
<accession>A0ABR0SZT6</accession>
<keyword evidence="1" id="KW-0472">Membrane</keyword>
<organism evidence="2 3">
    <name type="scientific">Cladobotryum mycophilum</name>
    <dbReference type="NCBI Taxonomy" id="491253"/>
    <lineage>
        <taxon>Eukaryota</taxon>
        <taxon>Fungi</taxon>
        <taxon>Dikarya</taxon>
        <taxon>Ascomycota</taxon>
        <taxon>Pezizomycotina</taxon>
        <taxon>Sordariomycetes</taxon>
        <taxon>Hypocreomycetidae</taxon>
        <taxon>Hypocreales</taxon>
        <taxon>Hypocreaceae</taxon>
        <taxon>Cladobotryum</taxon>
    </lineage>
</organism>
<evidence type="ECO:0000313" key="3">
    <source>
        <dbReference type="Proteomes" id="UP001338125"/>
    </source>
</evidence>